<dbReference type="GeneID" id="82526534"/>
<dbReference type="Proteomes" id="UP000244905">
    <property type="component" value="Unassembled WGS sequence"/>
</dbReference>
<dbReference type="RefSeq" id="WP_107032671.1">
    <property type="nucleotide sequence ID" value="NZ_PUEC01000020.1"/>
</dbReference>
<evidence type="ECO:0000313" key="2">
    <source>
        <dbReference type="Proteomes" id="UP000244905"/>
    </source>
</evidence>
<comment type="caution">
    <text evidence="1">The sequence shown here is derived from an EMBL/GenBank/DDBJ whole genome shotgun (WGS) entry which is preliminary data.</text>
</comment>
<keyword evidence="2" id="KW-1185">Reference proteome</keyword>
<organism evidence="1 2">
    <name type="scientific">Duncaniella muris</name>
    <dbReference type="NCBI Taxonomy" id="2094150"/>
    <lineage>
        <taxon>Bacteria</taxon>
        <taxon>Pseudomonadati</taxon>
        <taxon>Bacteroidota</taxon>
        <taxon>Bacteroidia</taxon>
        <taxon>Bacteroidales</taxon>
        <taxon>Muribaculaceae</taxon>
        <taxon>Duncaniella</taxon>
    </lineage>
</organism>
<accession>A0A2V1IP27</accession>
<sequence>MPTQKEIDIYEELKPKITSVRDTVKVLSSKKPDEHLNLFKIRRINILLQQANSLLQDVKPYSDFDTFAEDELPSNSDALLILELYLEAFKRYWLNNTTHGNWDLEREWKITKSKKK</sequence>
<reference evidence="2" key="1">
    <citation type="submission" date="2018-02" db="EMBL/GenBank/DDBJ databases">
        <authorList>
            <person name="Clavel T."/>
            <person name="Strowig T."/>
        </authorList>
    </citation>
    <scope>NUCLEOTIDE SEQUENCE [LARGE SCALE GENOMIC DNA]</scope>
    <source>
        <strain evidence="2">DSM 103720</strain>
    </source>
</reference>
<dbReference type="AlphaFoldDB" id="A0A2V1IP27"/>
<evidence type="ECO:0000313" key="1">
    <source>
        <dbReference type="EMBL" id="PWB01551.1"/>
    </source>
</evidence>
<protein>
    <submittedName>
        <fullName evidence="1">Uncharacterized protein</fullName>
    </submittedName>
</protein>
<proteinExistence type="predicted"/>
<dbReference type="EMBL" id="PUEC01000020">
    <property type="protein sequence ID" value="PWB01551.1"/>
    <property type="molecule type" value="Genomic_DNA"/>
</dbReference>
<gene>
    <name evidence="1" type="ORF">C5O23_09300</name>
</gene>
<name>A0A2V1IP27_9BACT</name>